<sequence>MEKIDRAIHTVGDPALYIWTQFASSLLLVPDIAWAVIKKVHGDKIPEGLKGKSLNQALFDTIEYNPNAFTQVAGGIAGIMGTFKNPVVQKVIGGLKKGAPIGGDMLTALDIGGRTGIGIGGIRAIEGQLAEFIDPETDYHGGAEEFLQTVGGFGLFHGASYNVRQALQSPSGQKMLDTLSKKYPKILDSIRKNPNRQIEQMLYKELGVTKDISKSDKALIRHMARHIEGRYRIKPKPDVVTRTRPGRTAIPGSD</sequence>
<evidence type="ECO:0000313" key="1">
    <source>
        <dbReference type="EMBL" id="GAG14280.1"/>
    </source>
</evidence>
<feature type="non-terminal residue" evidence="1">
    <location>
        <position position="254"/>
    </location>
</feature>
<dbReference type="AlphaFoldDB" id="X0V7Z7"/>
<comment type="caution">
    <text evidence="1">The sequence shown here is derived from an EMBL/GenBank/DDBJ whole genome shotgun (WGS) entry which is preliminary data.</text>
</comment>
<proteinExistence type="predicted"/>
<reference evidence="1" key="1">
    <citation type="journal article" date="2014" name="Front. Microbiol.">
        <title>High frequency of phylogenetically diverse reductive dehalogenase-homologous genes in deep subseafloor sedimentary metagenomes.</title>
        <authorList>
            <person name="Kawai M."/>
            <person name="Futagami T."/>
            <person name="Toyoda A."/>
            <person name="Takaki Y."/>
            <person name="Nishi S."/>
            <person name="Hori S."/>
            <person name="Arai W."/>
            <person name="Tsubouchi T."/>
            <person name="Morono Y."/>
            <person name="Uchiyama I."/>
            <person name="Ito T."/>
            <person name="Fujiyama A."/>
            <person name="Inagaki F."/>
            <person name="Takami H."/>
        </authorList>
    </citation>
    <scope>NUCLEOTIDE SEQUENCE</scope>
    <source>
        <strain evidence="1">Expedition CK06-06</strain>
    </source>
</reference>
<dbReference type="EMBL" id="BARS01038874">
    <property type="protein sequence ID" value="GAG14280.1"/>
    <property type="molecule type" value="Genomic_DNA"/>
</dbReference>
<gene>
    <name evidence="1" type="ORF">S01H1_59444</name>
</gene>
<name>X0V7Z7_9ZZZZ</name>
<protein>
    <submittedName>
        <fullName evidence="1">Uncharacterized protein</fullName>
    </submittedName>
</protein>
<organism evidence="1">
    <name type="scientific">marine sediment metagenome</name>
    <dbReference type="NCBI Taxonomy" id="412755"/>
    <lineage>
        <taxon>unclassified sequences</taxon>
        <taxon>metagenomes</taxon>
        <taxon>ecological metagenomes</taxon>
    </lineage>
</organism>
<accession>X0V7Z7</accession>